<dbReference type="InterPro" id="IPR018044">
    <property type="entry name" value="Peptidase_S11"/>
</dbReference>
<keyword evidence="12" id="KW-0121">Carboxypeptidase</keyword>
<feature type="binding site" evidence="8">
    <location>
        <position position="315"/>
    </location>
    <ligand>
        <name>substrate</name>
    </ligand>
</feature>
<evidence type="ECO:0000256" key="8">
    <source>
        <dbReference type="PIRSR" id="PIRSR618044-2"/>
    </source>
</evidence>
<keyword evidence="12" id="KW-0645">Protease</keyword>
<evidence type="ECO:0000313" key="13">
    <source>
        <dbReference type="Proteomes" id="UP000319825"/>
    </source>
</evidence>
<evidence type="ECO:0000256" key="3">
    <source>
        <dbReference type="ARBA" id="ARBA00022801"/>
    </source>
</evidence>
<dbReference type="GO" id="GO:0006508">
    <property type="term" value="P:proteolysis"/>
    <property type="evidence" value="ECO:0007669"/>
    <property type="project" value="InterPro"/>
</dbReference>
<evidence type="ECO:0000256" key="10">
    <source>
        <dbReference type="SAM" id="Phobius"/>
    </source>
</evidence>
<keyword evidence="6" id="KW-0961">Cell wall biogenesis/degradation</keyword>
<proteinExistence type="inferred from homology"/>
<keyword evidence="10" id="KW-0812">Transmembrane</keyword>
<dbReference type="GO" id="GO:0008360">
    <property type="term" value="P:regulation of cell shape"/>
    <property type="evidence" value="ECO:0007669"/>
    <property type="project" value="UniProtKB-KW"/>
</dbReference>
<organism evidence="12 13">
    <name type="scientific">Micromonospora olivasterospora</name>
    <dbReference type="NCBI Taxonomy" id="1880"/>
    <lineage>
        <taxon>Bacteria</taxon>
        <taxon>Bacillati</taxon>
        <taxon>Actinomycetota</taxon>
        <taxon>Actinomycetes</taxon>
        <taxon>Micromonosporales</taxon>
        <taxon>Micromonosporaceae</taxon>
        <taxon>Micromonospora</taxon>
    </lineage>
</organism>
<keyword evidence="10" id="KW-1133">Transmembrane helix</keyword>
<sequence length="436" mass="44842">MPAREWVRAGPVTVAAAERPPARFPNPAAPPVPRTTFSTVTDFRVATATFSALLLVPAVTVGPPARAAAAPSVACPAVPPPVPPPTAPAPPPVDPADGAVGGEALATAGLVIPAGAPNAPAVTATSWLVADLNSGVVLGGCGPHERRTPASVQKLLLAAALMPRLDPNQVVEATRADLEDLDSASSLMGVVPGGRYSVESLWLGLLLRSGNDAANVLARVGGGTAGRQGGVQAMNDEARRLHANQTHAATPSGLDGPGQYTSAYDLALIARATFAREDFRRYVATRAAQVSTQLPFEIRNENTLLDSYPGMLGGKTGFTDLARQTYVGVAERDGRRLVVALLGAETAPLGSLGEALALLNWGFALPADASVGRLVAPGEDKHDSLAVAAEGRGHDRIGTSRSFPVPVALSLAAALVLAVLLLVAWRAGVRRSARRR</sequence>
<gene>
    <name evidence="12" type="ORF">JD77_00109</name>
</gene>
<dbReference type="SUPFAM" id="SSF56601">
    <property type="entry name" value="beta-lactamase/transpeptidase-like"/>
    <property type="match status" value="1"/>
</dbReference>
<keyword evidence="2" id="KW-0732">Signal</keyword>
<keyword evidence="10" id="KW-0472">Membrane</keyword>
<evidence type="ECO:0000256" key="4">
    <source>
        <dbReference type="ARBA" id="ARBA00022960"/>
    </source>
</evidence>
<dbReference type="PANTHER" id="PTHR21581:SF33">
    <property type="entry name" value="D-ALANYL-D-ALANINE CARBOXYPEPTIDASE DACB"/>
    <property type="match status" value="1"/>
</dbReference>
<dbReference type="InterPro" id="IPR012338">
    <property type="entry name" value="Beta-lactam/transpept-like"/>
</dbReference>
<dbReference type="Gene3D" id="3.40.710.10">
    <property type="entry name" value="DD-peptidase/beta-lactamase superfamily"/>
    <property type="match status" value="1"/>
</dbReference>
<dbReference type="InterPro" id="IPR001967">
    <property type="entry name" value="Peptidase_S11_N"/>
</dbReference>
<dbReference type="Proteomes" id="UP000319825">
    <property type="component" value="Unassembled WGS sequence"/>
</dbReference>
<dbReference type="EMBL" id="VLKE01000001">
    <property type="protein sequence ID" value="TWH65174.1"/>
    <property type="molecule type" value="Genomic_DNA"/>
</dbReference>
<evidence type="ECO:0000256" key="6">
    <source>
        <dbReference type="ARBA" id="ARBA00023316"/>
    </source>
</evidence>
<feature type="active site" description="Proton acceptor" evidence="7">
    <location>
        <position position="154"/>
    </location>
</feature>
<keyword evidence="13" id="KW-1185">Reference proteome</keyword>
<dbReference type="Pfam" id="PF00768">
    <property type="entry name" value="Peptidase_S11"/>
    <property type="match status" value="1"/>
</dbReference>
<keyword evidence="4" id="KW-0133">Cell shape</keyword>
<feature type="transmembrane region" description="Helical" evidence="10">
    <location>
        <begin position="403"/>
        <end position="425"/>
    </location>
</feature>
<evidence type="ECO:0000256" key="9">
    <source>
        <dbReference type="RuleBase" id="RU004016"/>
    </source>
</evidence>
<evidence type="ECO:0000256" key="1">
    <source>
        <dbReference type="ARBA" id="ARBA00007164"/>
    </source>
</evidence>
<feature type="active site" description="Acyl-ester intermediate" evidence="7">
    <location>
        <position position="151"/>
    </location>
</feature>
<keyword evidence="3" id="KW-0378">Hydrolase</keyword>
<name>A0A562I3A3_MICOL</name>
<feature type="domain" description="Peptidase S11 D-alanyl-D-alanine carboxypeptidase A N-terminal" evidence="11">
    <location>
        <begin position="117"/>
        <end position="346"/>
    </location>
</feature>
<evidence type="ECO:0000256" key="5">
    <source>
        <dbReference type="ARBA" id="ARBA00022984"/>
    </source>
</evidence>
<accession>A0A562I3A3</accession>
<keyword evidence="5" id="KW-0573">Peptidoglycan synthesis</keyword>
<dbReference type="AlphaFoldDB" id="A0A562I3A3"/>
<comment type="similarity">
    <text evidence="1 9">Belongs to the peptidase S11 family.</text>
</comment>
<evidence type="ECO:0000256" key="7">
    <source>
        <dbReference type="PIRSR" id="PIRSR618044-1"/>
    </source>
</evidence>
<evidence type="ECO:0000256" key="2">
    <source>
        <dbReference type="ARBA" id="ARBA00022729"/>
    </source>
</evidence>
<dbReference type="PRINTS" id="PR00725">
    <property type="entry name" value="DADACBPTASE1"/>
</dbReference>
<protein>
    <submittedName>
        <fullName evidence="12">D-alanyl-D-alanine carboxypeptidase (Penicillin-binding protein 5/6)</fullName>
    </submittedName>
</protein>
<comment type="caution">
    <text evidence="12">The sequence shown here is derived from an EMBL/GenBank/DDBJ whole genome shotgun (WGS) entry which is preliminary data.</text>
</comment>
<dbReference type="GO" id="GO:0009252">
    <property type="term" value="P:peptidoglycan biosynthetic process"/>
    <property type="evidence" value="ECO:0007669"/>
    <property type="project" value="UniProtKB-KW"/>
</dbReference>
<reference evidence="12 13" key="1">
    <citation type="submission" date="2019-07" db="EMBL/GenBank/DDBJ databases">
        <title>R&amp;d 2014.</title>
        <authorList>
            <person name="Klenk H.-P."/>
        </authorList>
    </citation>
    <scope>NUCLEOTIDE SEQUENCE [LARGE SCALE GENOMIC DNA]</scope>
    <source>
        <strain evidence="12 13">DSM 43868</strain>
    </source>
</reference>
<evidence type="ECO:0000313" key="12">
    <source>
        <dbReference type="EMBL" id="TWH65174.1"/>
    </source>
</evidence>
<evidence type="ECO:0000259" key="11">
    <source>
        <dbReference type="Pfam" id="PF00768"/>
    </source>
</evidence>
<dbReference type="GO" id="GO:0071555">
    <property type="term" value="P:cell wall organization"/>
    <property type="evidence" value="ECO:0007669"/>
    <property type="project" value="UniProtKB-KW"/>
</dbReference>
<dbReference type="PANTHER" id="PTHR21581">
    <property type="entry name" value="D-ALANYL-D-ALANINE CARBOXYPEPTIDASE"/>
    <property type="match status" value="1"/>
</dbReference>
<dbReference type="GO" id="GO:0009002">
    <property type="term" value="F:serine-type D-Ala-D-Ala carboxypeptidase activity"/>
    <property type="evidence" value="ECO:0007669"/>
    <property type="project" value="InterPro"/>
</dbReference>
<feature type="active site" evidence="7">
    <location>
        <position position="209"/>
    </location>
</feature>